<gene>
    <name evidence="2" type="ORF">TTEB3V08_LOCUS6661</name>
</gene>
<feature type="compositionally biased region" description="Polar residues" evidence="1">
    <location>
        <begin position="111"/>
        <end position="124"/>
    </location>
</feature>
<accession>A0A7R9IHW6</accession>
<evidence type="ECO:0000313" key="2">
    <source>
        <dbReference type="EMBL" id="CAD7458687.1"/>
    </source>
</evidence>
<dbReference type="EMBL" id="OE002420">
    <property type="protein sequence ID" value="CAD7458687.1"/>
    <property type="molecule type" value="Genomic_DNA"/>
</dbReference>
<sequence>MCHLGYLSVRLINSNRDVTRGGKDDYHAAKRQQTTRLISVTLKLQQCFDEISNQGTDLTVSTLKWVTIQSTFVYTLISVPNYLSRSQAIIDSFYQVATYYNLRSSHSASRTPSVAATGLTTPNIGKNLKSDKPRYLNVPKDLAGAPGLETQNRDNPN</sequence>
<feature type="region of interest" description="Disordered" evidence="1">
    <location>
        <begin position="111"/>
        <end position="157"/>
    </location>
</feature>
<proteinExistence type="predicted"/>
<evidence type="ECO:0000256" key="1">
    <source>
        <dbReference type="SAM" id="MobiDB-lite"/>
    </source>
</evidence>
<reference evidence="2" key="1">
    <citation type="submission" date="2020-11" db="EMBL/GenBank/DDBJ databases">
        <authorList>
            <person name="Tran Van P."/>
        </authorList>
    </citation>
    <scope>NUCLEOTIDE SEQUENCE</scope>
</reference>
<dbReference type="AlphaFoldDB" id="A0A7R9IHW6"/>
<protein>
    <submittedName>
        <fullName evidence="2">Uncharacterized protein</fullName>
    </submittedName>
</protein>
<organism evidence="2">
    <name type="scientific">Timema tahoe</name>
    <dbReference type="NCBI Taxonomy" id="61484"/>
    <lineage>
        <taxon>Eukaryota</taxon>
        <taxon>Metazoa</taxon>
        <taxon>Ecdysozoa</taxon>
        <taxon>Arthropoda</taxon>
        <taxon>Hexapoda</taxon>
        <taxon>Insecta</taxon>
        <taxon>Pterygota</taxon>
        <taxon>Neoptera</taxon>
        <taxon>Polyneoptera</taxon>
        <taxon>Phasmatodea</taxon>
        <taxon>Timematodea</taxon>
        <taxon>Timematoidea</taxon>
        <taxon>Timematidae</taxon>
        <taxon>Timema</taxon>
    </lineage>
</organism>
<name>A0A7R9IHW6_9NEOP</name>